<evidence type="ECO:0000256" key="2">
    <source>
        <dbReference type="PIRSR" id="PIRSR640198-1"/>
    </source>
</evidence>
<feature type="binding site" evidence="1">
    <location>
        <begin position="222"/>
        <end position="228"/>
    </location>
    <ligand>
        <name>ATP</name>
        <dbReference type="ChEBI" id="CHEBI:30616"/>
    </ligand>
</feature>
<sequence>MNPSEFSKSASGRLIQTDSGYWAFIPAPLPPEVQWSPKLVTLLSEAERALAQLAEVGQSFSPTRISVKPFVRQEAVISSRIEGTRTSLRELYSYEAGHLSFLEADTDAQEVQNYVQAMEYGLERLETLPVSLRFIRELHEKLMRGVRGDIWTPGEFRRNQNWIGASGSTIETARYVPPPVEEMHTCLHELEDFIHAPSDLPLLIRLGMIHVQFEAIHPFLDGNGRVGRLLISLLLCAWDLLPQPFLHLSVFIEAHRSEYYKYLLAVSQKGDWEAWLSFFLTGIREQSLEAKARVKELVNLRESYSQQLEKERTSERLMQAIDFIMDQPVLSVRQLEAGLNLSNYLSAQRLVAKLEKYDILQEVTGQARNRIYQADGILRAILEPIDAPNNAF</sequence>
<accession>A0A8J6NIR7</accession>
<protein>
    <submittedName>
        <fullName evidence="5">Fic family protein</fullName>
    </submittedName>
</protein>
<dbReference type="Pfam" id="PF02661">
    <property type="entry name" value="Fic"/>
    <property type="match status" value="1"/>
</dbReference>
<comment type="caution">
    <text evidence="5">The sequence shown here is derived from an EMBL/GenBank/DDBJ whole genome shotgun (WGS) entry which is preliminary data.</text>
</comment>
<feature type="active site" evidence="2">
    <location>
        <position position="217"/>
    </location>
</feature>
<dbReference type="PROSITE" id="PS51459">
    <property type="entry name" value="FIDO"/>
    <property type="match status" value="1"/>
</dbReference>
<evidence type="ECO:0000256" key="1">
    <source>
        <dbReference type="PIRSR" id="PIRSR038925-1"/>
    </source>
</evidence>
<dbReference type="InterPro" id="IPR025758">
    <property type="entry name" value="Fic/DOC_N"/>
</dbReference>
<feature type="binding site" evidence="1">
    <location>
        <position position="217"/>
    </location>
    <ligand>
        <name>ATP</name>
        <dbReference type="ChEBI" id="CHEBI:30616"/>
    </ligand>
</feature>
<dbReference type="PANTHER" id="PTHR13504:SF38">
    <property type="entry name" value="FIDO DOMAIN-CONTAINING PROTEIN"/>
    <property type="match status" value="1"/>
</dbReference>
<dbReference type="PIRSF" id="PIRSF038925">
    <property type="entry name" value="AMP-prot_trans"/>
    <property type="match status" value="1"/>
</dbReference>
<dbReference type="GO" id="GO:0005524">
    <property type="term" value="F:ATP binding"/>
    <property type="evidence" value="ECO:0007669"/>
    <property type="project" value="UniProtKB-KW"/>
</dbReference>
<feature type="binding site" evidence="3">
    <location>
        <begin position="259"/>
        <end position="260"/>
    </location>
    <ligand>
        <name>ATP</name>
        <dbReference type="ChEBI" id="CHEBI:30616"/>
    </ligand>
</feature>
<organism evidence="5 6">
    <name type="scientific">Candidatus Desulfolinea nitratireducens</name>
    <dbReference type="NCBI Taxonomy" id="2841698"/>
    <lineage>
        <taxon>Bacteria</taxon>
        <taxon>Bacillati</taxon>
        <taxon>Chloroflexota</taxon>
        <taxon>Anaerolineae</taxon>
        <taxon>Anaerolineales</taxon>
        <taxon>Anaerolineales incertae sedis</taxon>
        <taxon>Candidatus Desulfolinea</taxon>
    </lineage>
</organism>
<name>A0A8J6NIR7_9CHLR</name>
<feature type="binding site" evidence="1">
    <location>
        <position position="259"/>
    </location>
    <ligand>
        <name>ATP</name>
        <dbReference type="ChEBI" id="CHEBI:30616"/>
    </ligand>
</feature>
<feature type="binding site" evidence="1">
    <location>
        <position position="82"/>
    </location>
    <ligand>
        <name>ATP</name>
        <dbReference type="ChEBI" id="CHEBI:30616"/>
    </ligand>
</feature>
<keyword evidence="1" id="KW-0067">ATP-binding</keyword>
<dbReference type="EMBL" id="JACNJN010000047">
    <property type="protein sequence ID" value="MBC8334104.1"/>
    <property type="molecule type" value="Genomic_DNA"/>
</dbReference>
<dbReference type="InterPro" id="IPR026287">
    <property type="entry name" value="SoFic-like"/>
</dbReference>
<dbReference type="Pfam" id="PF13784">
    <property type="entry name" value="Fic_N"/>
    <property type="match status" value="1"/>
</dbReference>
<dbReference type="InterPro" id="IPR036597">
    <property type="entry name" value="Fido-like_dom_sf"/>
</dbReference>
<dbReference type="PANTHER" id="PTHR13504">
    <property type="entry name" value="FIDO DOMAIN-CONTAINING PROTEIN DDB_G0283145"/>
    <property type="match status" value="1"/>
</dbReference>
<dbReference type="InterPro" id="IPR040198">
    <property type="entry name" value="Fido_containing"/>
</dbReference>
<gene>
    <name evidence="5" type="ORF">H8E29_02465</name>
</gene>
<evidence type="ECO:0000313" key="5">
    <source>
        <dbReference type="EMBL" id="MBC8334104.1"/>
    </source>
</evidence>
<proteinExistence type="predicted"/>
<dbReference type="SUPFAM" id="SSF140931">
    <property type="entry name" value="Fic-like"/>
    <property type="match status" value="1"/>
</dbReference>
<dbReference type="InterPro" id="IPR003812">
    <property type="entry name" value="Fido"/>
</dbReference>
<keyword evidence="1" id="KW-0547">Nucleotide-binding</keyword>
<feature type="domain" description="Fido" evidence="4">
    <location>
        <begin position="130"/>
        <end position="281"/>
    </location>
</feature>
<dbReference type="Proteomes" id="UP000614469">
    <property type="component" value="Unassembled WGS sequence"/>
</dbReference>
<feature type="binding site" evidence="3">
    <location>
        <begin position="221"/>
        <end position="228"/>
    </location>
    <ligand>
        <name>ATP</name>
        <dbReference type="ChEBI" id="CHEBI:30616"/>
    </ligand>
</feature>
<evidence type="ECO:0000256" key="3">
    <source>
        <dbReference type="PIRSR" id="PIRSR640198-2"/>
    </source>
</evidence>
<evidence type="ECO:0000259" key="4">
    <source>
        <dbReference type="PROSITE" id="PS51459"/>
    </source>
</evidence>
<dbReference type="AlphaFoldDB" id="A0A8J6NIR7"/>
<evidence type="ECO:0000313" key="6">
    <source>
        <dbReference type="Proteomes" id="UP000614469"/>
    </source>
</evidence>
<reference evidence="5 6" key="1">
    <citation type="submission" date="2020-08" db="EMBL/GenBank/DDBJ databases">
        <title>Bridging the membrane lipid divide: bacteria of the FCB group superphylum have the potential to synthesize archaeal ether lipids.</title>
        <authorList>
            <person name="Villanueva L."/>
            <person name="Von Meijenfeldt F.A.B."/>
            <person name="Westbye A.B."/>
            <person name="Yadav S."/>
            <person name="Hopmans E.C."/>
            <person name="Dutilh B.E."/>
            <person name="Sinninghe Damste J.S."/>
        </authorList>
    </citation>
    <scope>NUCLEOTIDE SEQUENCE [LARGE SCALE GENOMIC DNA]</scope>
    <source>
        <strain evidence="5">NIOZ-UU36</strain>
    </source>
</reference>
<dbReference type="Gene3D" id="1.10.3290.10">
    <property type="entry name" value="Fido-like domain"/>
    <property type="match status" value="1"/>
</dbReference>